<dbReference type="InterPro" id="IPR013121">
    <property type="entry name" value="Fe_red_NAD-bd_6"/>
</dbReference>
<name>A0A074Y9W2_AURSE</name>
<accession>A0A074Y9W2</accession>
<dbReference type="PROSITE" id="PS51384">
    <property type="entry name" value="FAD_FR"/>
    <property type="match status" value="1"/>
</dbReference>
<feature type="compositionally biased region" description="Basic and acidic residues" evidence="10">
    <location>
        <begin position="364"/>
        <end position="375"/>
    </location>
</feature>
<dbReference type="Proteomes" id="UP000030641">
    <property type="component" value="Unassembled WGS sequence"/>
</dbReference>
<evidence type="ECO:0000256" key="7">
    <source>
        <dbReference type="ARBA" id="ARBA00023065"/>
    </source>
</evidence>
<gene>
    <name evidence="13" type="ORF">AUEXF2481DRAFT_241941</name>
</gene>
<keyword evidence="4 11" id="KW-0812">Transmembrane</keyword>
<dbReference type="InterPro" id="IPR013130">
    <property type="entry name" value="Fe3_Rdtase_TM_dom"/>
</dbReference>
<evidence type="ECO:0000256" key="1">
    <source>
        <dbReference type="ARBA" id="ARBA00004141"/>
    </source>
</evidence>
<evidence type="ECO:0000256" key="5">
    <source>
        <dbReference type="ARBA" id="ARBA00022989"/>
    </source>
</evidence>
<dbReference type="OMA" id="IRITIQH"/>
<feature type="region of interest" description="Disordered" evidence="10">
    <location>
        <begin position="364"/>
        <end position="393"/>
    </location>
</feature>
<dbReference type="RefSeq" id="XP_013343299.1">
    <property type="nucleotide sequence ID" value="XM_013487845.1"/>
</dbReference>
<evidence type="ECO:0000256" key="10">
    <source>
        <dbReference type="SAM" id="MobiDB-lite"/>
    </source>
</evidence>
<dbReference type="CDD" id="cd06186">
    <property type="entry name" value="NOX_Duox_like_FAD_NADP"/>
    <property type="match status" value="1"/>
</dbReference>
<evidence type="ECO:0000313" key="13">
    <source>
        <dbReference type="EMBL" id="KEQ94563.1"/>
    </source>
</evidence>
<dbReference type="STRING" id="1043005.A0A074Y9W2"/>
<comment type="similarity">
    <text evidence="2">Belongs to the ferric reductase (FRE) family.</text>
</comment>
<proteinExistence type="inferred from homology"/>
<dbReference type="GO" id="GO:0015677">
    <property type="term" value="P:copper ion import"/>
    <property type="evidence" value="ECO:0007669"/>
    <property type="project" value="TreeGrafter"/>
</dbReference>
<keyword evidence="14" id="KW-1185">Reference proteome</keyword>
<dbReference type="PRINTS" id="PR00466">
    <property type="entry name" value="GP91PHOX"/>
</dbReference>
<evidence type="ECO:0000256" key="8">
    <source>
        <dbReference type="ARBA" id="ARBA00023136"/>
    </source>
</evidence>
<keyword evidence="6" id="KW-0560">Oxidoreductase</keyword>
<feature type="transmembrane region" description="Helical" evidence="11">
    <location>
        <begin position="82"/>
        <end position="103"/>
    </location>
</feature>
<dbReference type="InterPro" id="IPR000778">
    <property type="entry name" value="Cyt_b245_heavy_chain"/>
</dbReference>
<keyword evidence="3" id="KW-0813">Transport</keyword>
<dbReference type="SFLD" id="SFLDS00052">
    <property type="entry name" value="Ferric_Reductase_Domain"/>
    <property type="match status" value="1"/>
</dbReference>
<evidence type="ECO:0000313" key="14">
    <source>
        <dbReference type="Proteomes" id="UP000030641"/>
    </source>
</evidence>
<evidence type="ECO:0000256" key="6">
    <source>
        <dbReference type="ARBA" id="ARBA00023002"/>
    </source>
</evidence>
<keyword evidence="8 11" id="KW-0472">Membrane</keyword>
<organism evidence="13 14">
    <name type="scientific">Aureobasidium subglaciale (strain EXF-2481)</name>
    <name type="common">Aureobasidium pullulans var. subglaciale</name>
    <dbReference type="NCBI Taxonomy" id="1043005"/>
    <lineage>
        <taxon>Eukaryota</taxon>
        <taxon>Fungi</taxon>
        <taxon>Dikarya</taxon>
        <taxon>Ascomycota</taxon>
        <taxon>Pezizomycotina</taxon>
        <taxon>Dothideomycetes</taxon>
        <taxon>Dothideomycetidae</taxon>
        <taxon>Dothideales</taxon>
        <taxon>Saccotheciaceae</taxon>
        <taxon>Aureobasidium</taxon>
    </lineage>
</organism>
<keyword evidence="7" id="KW-0406">Ion transport</keyword>
<dbReference type="InParanoid" id="A0A074Y9W2"/>
<dbReference type="EMBL" id="KL584761">
    <property type="protein sequence ID" value="KEQ94563.1"/>
    <property type="molecule type" value="Genomic_DNA"/>
</dbReference>
<dbReference type="GO" id="GO:0005886">
    <property type="term" value="C:plasma membrane"/>
    <property type="evidence" value="ECO:0007669"/>
    <property type="project" value="TreeGrafter"/>
</dbReference>
<keyword evidence="9" id="KW-0325">Glycoprotein</keyword>
<evidence type="ECO:0000259" key="12">
    <source>
        <dbReference type="PROSITE" id="PS51384"/>
    </source>
</evidence>
<dbReference type="HOGENOM" id="CLU_010365_1_1_1"/>
<dbReference type="OrthoDB" id="167398at2759"/>
<reference evidence="13 14" key="1">
    <citation type="journal article" date="2014" name="BMC Genomics">
        <title>Genome sequencing of four Aureobasidium pullulans varieties: biotechnological potential, stress tolerance, and description of new species.</title>
        <authorList>
            <person name="Gostin Ar C."/>
            <person name="Ohm R.A."/>
            <person name="Kogej T."/>
            <person name="Sonjak S."/>
            <person name="Turk M."/>
            <person name="Zajc J."/>
            <person name="Zalar P."/>
            <person name="Grube M."/>
            <person name="Sun H."/>
            <person name="Han J."/>
            <person name="Sharma A."/>
            <person name="Chiniquy J."/>
            <person name="Ngan C.Y."/>
            <person name="Lipzen A."/>
            <person name="Barry K."/>
            <person name="Grigoriev I.V."/>
            <person name="Gunde-Cimerman N."/>
        </authorList>
    </citation>
    <scope>NUCLEOTIDE SEQUENCE [LARGE SCALE GENOMIC DNA]</scope>
    <source>
        <strain evidence="13 14">EXF-2481</strain>
    </source>
</reference>
<dbReference type="GO" id="GO:0000293">
    <property type="term" value="F:ferric-chelate reductase activity"/>
    <property type="evidence" value="ECO:0007669"/>
    <property type="project" value="TreeGrafter"/>
</dbReference>
<evidence type="ECO:0000256" key="9">
    <source>
        <dbReference type="ARBA" id="ARBA00023180"/>
    </source>
</evidence>
<evidence type="ECO:0000256" key="2">
    <source>
        <dbReference type="ARBA" id="ARBA00006278"/>
    </source>
</evidence>
<feature type="transmembrane region" description="Helical" evidence="11">
    <location>
        <begin position="55"/>
        <end position="76"/>
    </location>
</feature>
<protein>
    <recommendedName>
        <fullName evidence="12">FAD-binding FR-type domain-containing protein</fullName>
    </recommendedName>
</protein>
<dbReference type="PANTHER" id="PTHR32361">
    <property type="entry name" value="FERRIC/CUPRIC REDUCTASE TRANSMEMBRANE COMPONENT"/>
    <property type="match status" value="1"/>
</dbReference>
<dbReference type="SUPFAM" id="SSF52343">
    <property type="entry name" value="Ferredoxin reductase-like, C-terminal NADP-linked domain"/>
    <property type="match status" value="1"/>
</dbReference>
<dbReference type="Gene3D" id="3.40.50.80">
    <property type="entry name" value="Nucleotide-binding domain of ferredoxin-NADP reductase (FNR) module"/>
    <property type="match status" value="1"/>
</dbReference>
<evidence type="ECO:0000256" key="11">
    <source>
        <dbReference type="SAM" id="Phobius"/>
    </source>
</evidence>
<dbReference type="GO" id="GO:0006879">
    <property type="term" value="P:intracellular iron ion homeostasis"/>
    <property type="evidence" value="ECO:0007669"/>
    <property type="project" value="TreeGrafter"/>
</dbReference>
<dbReference type="InterPro" id="IPR051410">
    <property type="entry name" value="Ferric/Cupric_Reductase"/>
</dbReference>
<dbReference type="InterPro" id="IPR039261">
    <property type="entry name" value="FNR_nucleotide-bd"/>
</dbReference>
<keyword evidence="5 11" id="KW-1133">Transmembrane helix</keyword>
<dbReference type="InterPro" id="IPR017927">
    <property type="entry name" value="FAD-bd_FR_type"/>
</dbReference>
<sequence length="453" mass="50949">MCSCGRLDFLIKLSTSITGMSLELVQYSPLYILSFTPGYSLSLGWGMFSREFTQLWLLIGVVATITMSLLLLFSVSWLRVKFYEAFLVLHIALSVITLAGCFLHTSIFNARYDAYLWPIVVVWILDRGLRLLRLVCCNLQVRLSKNLIRRIHTVAFYSKESDVIRLDVQADSFLARPVAGQFYYLYQPSTWQGYENHPFTLGAWSRKGDTSDDVQSSLLQYANASDIQDEGEGQSTLGQLHRSGGYTLTFWIRPYDGWTKRLRDECLKSCDRPITPTILLEGPYGHHCRISSFDTVLLIAGGTGIASAVPYILEHIALSGALKTDTTRMHLVWTVRQASFIQEVFSRELRAASQRDDFSSDLFFTRRSEGTKPEDDVSNDGEQEGTSPGMQYGRPDIAVTIAKAGIKAEVTSTRLAVLVCGPPAMADEARSAVHRSLKRGCHNMEYFEESFGW</sequence>
<dbReference type="Pfam" id="PF01794">
    <property type="entry name" value="Ferric_reduct"/>
    <property type="match status" value="1"/>
</dbReference>
<dbReference type="GO" id="GO:0006826">
    <property type="term" value="P:iron ion transport"/>
    <property type="evidence" value="ECO:0007669"/>
    <property type="project" value="TreeGrafter"/>
</dbReference>
<dbReference type="PANTHER" id="PTHR32361:SF9">
    <property type="entry name" value="FERRIC REDUCTASE TRANSMEMBRANE COMPONENT 3-RELATED"/>
    <property type="match status" value="1"/>
</dbReference>
<evidence type="ECO:0000256" key="4">
    <source>
        <dbReference type="ARBA" id="ARBA00022692"/>
    </source>
</evidence>
<dbReference type="AlphaFoldDB" id="A0A074Y9W2"/>
<dbReference type="GeneID" id="25362745"/>
<dbReference type="SFLD" id="SFLDG01168">
    <property type="entry name" value="Ferric_reductase_subgroup_(FRE"/>
    <property type="match status" value="1"/>
</dbReference>
<evidence type="ECO:0000256" key="3">
    <source>
        <dbReference type="ARBA" id="ARBA00022448"/>
    </source>
</evidence>
<feature type="domain" description="FAD-binding FR-type" evidence="12">
    <location>
        <begin position="140"/>
        <end position="290"/>
    </location>
</feature>
<comment type="subcellular location">
    <subcellularLocation>
        <location evidence="1">Membrane</location>
        <topology evidence="1">Multi-pass membrane protein</topology>
    </subcellularLocation>
</comment>
<dbReference type="Pfam" id="PF08030">
    <property type="entry name" value="NAD_binding_6"/>
    <property type="match status" value="1"/>
</dbReference>